<organism evidence="2 3">
    <name type="scientific">Infirmifilum lucidum</name>
    <dbReference type="NCBI Taxonomy" id="2776706"/>
    <lineage>
        <taxon>Archaea</taxon>
        <taxon>Thermoproteota</taxon>
        <taxon>Thermoprotei</taxon>
        <taxon>Thermofilales</taxon>
        <taxon>Thermofilaceae</taxon>
        <taxon>Infirmifilum</taxon>
    </lineage>
</organism>
<dbReference type="RefSeq" id="WP_192818744.1">
    <property type="nucleotide sequence ID" value="NZ_CP062310.1"/>
</dbReference>
<evidence type="ECO:0000313" key="3">
    <source>
        <dbReference type="Proteomes" id="UP000594121"/>
    </source>
</evidence>
<feature type="compositionally biased region" description="Pro residues" evidence="1">
    <location>
        <begin position="31"/>
        <end position="41"/>
    </location>
</feature>
<gene>
    <name evidence="2" type="ORF">IG193_08490</name>
</gene>
<dbReference type="InParanoid" id="A0A7L9FHE9"/>
<reference evidence="2 3" key="1">
    <citation type="submission" date="2020-10" db="EMBL/GenBank/DDBJ databases">
        <title>Thermofilum lucidum 3507LT sp. nov. a novel member of Thermofilaceae family isolated from Chile hot spring, and proposal of description order Thermofilales.</title>
        <authorList>
            <person name="Zayulina K.S."/>
            <person name="Elcheninov A.G."/>
            <person name="Toshchakov S.V."/>
            <person name="Kublanov I.V."/>
        </authorList>
    </citation>
    <scope>NUCLEOTIDE SEQUENCE [LARGE SCALE GENOMIC DNA]</scope>
    <source>
        <strain evidence="2 3">3507LT</strain>
    </source>
</reference>
<protein>
    <submittedName>
        <fullName evidence="2">Uncharacterized protein</fullName>
    </submittedName>
</protein>
<evidence type="ECO:0000313" key="2">
    <source>
        <dbReference type="EMBL" id="QOJ78772.1"/>
    </source>
</evidence>
<sequence length="232" mass="24258">MITERVLAIVLGVVASLAIVFAAVSLKAPQQPVPPPPPPTPVSYAQGGQPPAQLDSSELSKALEVAQRDPVLSQVLGKTSWRVLHSGPVVQGGARVGAVLVLSLSEPVKLSGEFTLMNGEKVRAHLWTQTITVKVNFASGTVEAIDPSLAKPPSDVVSAEWVAPAKARCSSFVSSLGVKPLKVTLAAVYETGKYPGGLAVFQIEFEGGEYVVSYDVARGVVVREASGPVIKK</sequence>
<dbReference type="EMBL" id="CP062310">
    <property type="protein sequence ID" value="QOJ78772.1"/>
    <property type="molecule type" value="Genomic_DNA"/>
</dbReference>
<dbReference type="GeneID" id="59149928"/>
<proteinExistence type="predicted"/>
<dbReference type="AlphaFoldDB" id="A0A7L9FHE9"/>
<dbReference type="Proteomes" id="UP000594121">
    <property type="component" value="Chromosome"/>
</dbReference>
<dbReference type="KEGG" id="thel:IG193_08490"/>
<name>A0A7L9FHE9_9CREN</name>
<accession>A0A7L9FHE9</accession>
<feature type="region of interest" description="Disordered" evidence="1">
    <location>
        <begin position="29"/>
        <end position="54"/>
    </location>
</feature>
<keyword evidence="3" id="KW-1185">Reference proteome</keyword>
<evidence type="ECO:0000256" key="1">
    <source>
        <dbReference type="SAM" id="MobiDB-lite"/>
    </source>
</evidence>